<dbReference type="Proteomes" id="UP001346149">
    <property type="component" value="Unassembled WGS sequence"/>
</dbReference>
<organism evidence="3 4">
    <name type="scientific">Trapa natans</name>
    <name type="common">Water chestnut</name>
    <dbReference type="NCBI Taxonomy" id="22666"/>
    <lineage>
        <taxon>Eukaryota</taxon>
        <taxon>Viridiplantae</taxon>
        <taxon>Streptophyta</taxon>
        <taxon>Embryophyta</taxon>
        <taxon>Tracheophyta</taxon>
        <taxon>Spermatophyta</taxon>
        <taxon>Magnoliopsida</taxon>
        <taxon>eudicotyledons</taxon>
        <taxon>Gunneridae</taxon>
        <taxon>Pentapetalae</taxon>
        <taxon>rosids</taxon>
        <taxon>malvids</taxon>
        <taxon>Myrtales</taxon>
        <taxon>Lythraceae</taxon>
        <taxon>Trapa</taxon>
    </lineage>
</organism>
<dbReference type="EMBL" id="JAXQNO010000010">
    <property type="protein sequence ID" value="KAK4790211.1"/>
    <property type="molecule type" value="Genomic_DNA"/>
</dbReference>
<dbReference type="PANTHER" id="PTHR31447:SF0">
    <property type="entry name" value="HYDROXYPROLINE-RICH GLYCOPROTEIN FAMILY PROTEIN"/>
    <property type="match status" value="1"/>
</dbReference>
<feature type="region of interest" description="Disordered" evidence="2">
    <location>
        <begin position="136"/>
        <end position="160"/>
    </location>
</feature>
<dbReference type="InterPro" id="IPR044842">
    <property type="entry name" value="ALKBH9B/ALKBH10B-like"/>
</dbReference>
<feature type="region of interest" description="Disordered" evidence="2">
    <location>
        <begin position="581"/>
        <end position="637"/>
    </location>
</feature>
<feature type="compositionally biased region" description="Basic and acidic residues" evidence="2">
    <location>
        <begin position="604"/>
        <end position="616"/>
    </location>
</feature>
<evidence type="ECO:0000256" key="1">
    <source>
        <dbReference type="ARBA" id="ARBA00007879"/>
    </source>
</evidence>
<dbReference type="SUPFAM" id="SSF51197">
    <property type="entry name" value="Clavaminate synthase-like"/>
    <property type="match status" value="1"/>
</dbReference>
<dbReference type="InterPro" id="IPR037151">
    <property type="entry name" value="AlkB-like_sf"/>
</dbReference>
<accession>A0AAN7LPF4</accession>
<feature type="compositionally biased region" description="Basic and acidic residues" evidence="2">
    <location>
        <begin position="626"/>
        <end position="637"/>
    </location>
</feature>
<comment type="caution">
    <text evidence="3">The sequence shown here is derived from an EMBL/GenBank/DDBJ whole genome shotgun (WGS) entry which is preliminary data.</text>
</comment>
<feature type="compositionally biased region" description="Polar residues" evidence="2">
    <location>
        <begin position="585"/>
        <end position="603"/>
    </location>
</feature>
<comment type="similarity">
    <text evidence="1">Belongs to the alkB family.</text>
</comment>
<dbReference type="PANTHER" id="PTHR31447">
    <property type="entry name" value="HYDROXYPROLINE-RICH GLYCOPROTEIN FAMILY PROTEIN-RELATED"/>
    <property type="match status" value="1"/>
</dbReference>
<proteinExistence type="inferred from homology"/>
<dbReference type="GO" id="GO:0032451">
    <property type="term" value="F:demethylase activity"/>
    <property type="evidence" value="ECO:0007669"/>
    <property type="project" value="InterPro"/>
</dbReference>
<evidence type="ECO:0000313" key="4">
    <source>
        <dbReference type="Proteomes" id="UP001346149"/>
    </source>
</evidence>
<dbReference type="AlphaFoldDB" id="A0AAN7LPF4"/>
<evidence type="ECO:0000256" key="2">
    <source>
        <dbReference type="SAM" id="MobiDB-lite"/>
    </source>
</evidence>
<gene>
    <name evidence="3" type="ORF">SAY86_017515</name>
</gene>
<dbReference type="Gene3D" id="2.60.120.590">
    <property type="entry name" value="Alpha-ketoglutarate-dependent dioxygenase AlkB-like"/>
    <property type="match status" value="1"/>
</dbReference>
<keyword evidence="4" id="KW-1185">Reference proteome</keyword>
<reference evidence="3 4" key="1">
    <citation type="journal article" date="2023" name="Hortic Res">
        <title>Pangenome of water caltrop reveals structural variations and asymmetric subgenome divergence after allopolyploidization.</title>
        <authorList>
            <person name="Zhang X."/>
            <person name="Chen Y."/>
            <person name="Wang L."/>
            <person name="Yuan Y."/>
            <person name="Fang M."/>
            <person name="Shi L."/>
            <person name="Lu R."/>
            <person name="Comes H.P."/>
            <person name="Ma Y."/>
            <person name="Chen Y."/>
            <person name="Huang G."/>
            <person name="Zhou Y."/>
            <person name="Zheng Z."/>
            <person name="Qiu Y."/>
        </authorList>
    </citation>
    <scope>NUCLEOTIDE SEQUENCE [LARGE SCALE GENOMIC DNA]</scope>
    <source>
        <strain evidence="3">F231</strain>
    </source>
</reference>
<evidence type="ECO:0000313" key="3">
    <source>
        <dbReference type="EMBL" id="KAK4790211.1"/>
    </source>
</evidence>
<sequence>MPSGNIVINHGNSKFQADGGSGEIRHGHPPPVWFPDERDGFISWLRGEFAAANAMIDSLCHHLRAVGEPGEYDALINLIHQRRCNWTSVLHMQQYFPVSEIVYALNQVTWKKHQQHHKYYDQSKLGGKEFRRISPGFTKNQGRKGGHAVKEGSNSGFDSCNDNDTEVKHKGQEWKVAAKPDDSTKDEKAIAKSLIENSLKSSKTSEQISSGNLKSEYGLTNERCISTSKEAEEDMSNQNVKQQSPAVPKTFVVNEVFDGRMINVLDGMKLYEDLLDDTEVKRLVSLVTDLRAAGRRQQFQGKSKYDSSIISYPFFCNTYSISKRPMKGRGREIIQLGVPIVDAPLEDEKDAIIEAIPALLQEVIERVVSMNIMKLKPDSCIIDFYNEGDYSHPYSWPHWFRRPLCLISLTECDLTFGRVIAIESPGNFRGSLNLSLGPGSLLLMQGKSADLTKYSLPSLRKQRILITFTKFQPKRSIPTDIHPSPTIIQTSIRGPAPHKLNNHVHNPVGSKYFGSVPPKNVLPAAPIIPAINGIHQLLVAAPSMPFPTSVPISTTSTTGWVAAPPHNQPIHPNVPGTGVFLPPGSGNSSYPDQLPLSTITKQNPDVERNSVDKLEKSNPGIAECNGKLDGEGKSVEE</sequence>
<protein>
    <submittedName>
        <fullName evidence="3">Uncharacterized protein</fullName>
    </submittedName>
</protein>
<dbReference type="GO" id="GO:0003729">
    <property type="term" value="F:mRNA binding"/>
    <property type="evidence" value="ECO:0007669"/>
    <property type="project" value="InterPro"/>
</dbReference>
<name>A0AAN7LPF4_TRANT</name>
<dbReference type="GO" id="GO:0006402">
    <property type="term" value="P:mRNA catabolic process"/>
    <property type="evidence" value="ECO:0007669"/>
    <property type="project" value="InterPro"/>
</dbReference>